<proteinExistence type="predicted"/>
<feature type="chain" id="PRO_5032290501" description="DUF3035 domain-containing protein" evidence="2">
    <location>
        <begin position="23"/>
        <end position="134"/>
    </location>
</feature>
<sequence>MTTMRARALLPVLAALAVGACALDPNETLIEALETPQAATASTASAHPLPAPDQAAATSPLIHGTQNGTGAAQEGLLSYEEQTATRSSLEALAKSRASGQPSASTSSVDVLRKLGATHGDAAIADIEGAPAAAQ</sequence>
<evidence type="ECO:0000256" key="1">
    <source>
        <dbReference type="SAM" id="MobiDB-lite"/>
    </source>
</evidence>
<evidence type="ECO:0008006" key="5">
    <source>
        <dbReference type="Google" id="ProtNLM"/>
    </source>
</evidence>
<evidence type="ECO:0000313" key="3">
    <source>
        <dbReference type="EMBL" id="MBA5779322.1"/>
    </source>
</evidence>
<organism evidence="3 4">
    <name type="scientific">Stappia albiluteola</name>
    <dbReference type="NCBI Taxonomy" id="2758565"/>
    <lineage>
        <taxon>Bacteria</taxon>
        <taxon>Pseudomonadati</taxon>
        <taxon>Pseudomonadota</taxon>
        <taxon>Alphaproteobacteria</taxon>
        <taxon>Hyphomicrobiales</taxon>
        <taxon>Stappiaceae</taxon>
        <taxon>Stappia</taxon>
    </lineage>
</organism>
<evidence type="ECO:0000313" key="4">
    <source>
        <dbReference type="Proteomes" id="UP000541109"/>
    </source>
</evidence>
<feature type="compositionally biased region" description="Polar residues" evidence="1">
    <location>
        <begin position="97"/>
        <end position="107"/>
    </location>
</feature>
<evidence type="ECO:0000256" key="2">
    <source>
        <dbReference type="SAM" id="SignalP"/>
    </source>
</evidence>
<accession>A0A839AKB0</accession>
<reference evidence="3 4" key="1">
    <citation type="submission" date="2020-07" db="EMBL/GenBank/DDBJ databases">
        <title>Stappia sp., F7233, whole genome shotgun sequencing project.</title>
        <authorList>
            <person name="Jiang S."/>
            <person name="Liu Z.W."/>
            <person name="Du Z.J."/>
        </authorList>
    </citation>
    <scope>NUCLEOTIDE SEQUENCE [LARGE SCALE GENOMIC DNA]</scope>
    <source>
        <strain evidence="3 4">F7233</strain>
    </source>
</reference>
<feature type="signal peptide" evidence="2">
    <location>
        <begin position="1"/>
        <end position="22"/>
    </location>
</feature>
<dbReference type="Proteomes" id="UP000541109">
    <property type="component" value="Unassembled WGS sequence"/>
</dbReference>
<protein>
    <recommendedName>
        <fullName evidence="5">DUF3035 domain-containing protein</fullName>
    </recommendedName>
</protein>
<dbReference type="EMBL" id="JACFXV010000067">
    <property type="protein sequence ID" value="MBA5779322.1"/>
    <property type="molecule type" value="Genomic_DNA"/>
</dbReference>
<comment type="caution">
    <text evidence="3">The sequence shown here is derived from an EMBL/GenBank/DDBJ whole genome shotgun (WGS) entry which is preliminary data.</text>
</comment>
<keyword evidence="2" id="KW-0732">Signal</keyword>
<gene>
    <name evidence="3" type="ORF">H2509_19505</name>
</gene>
<dbReference type="AlphaFoldDB" id="A0A839AKB0"/>
<name>A0A839AKB0_9HYPH</name>
<dbReference type="RefSeq" id="WP_182168152.1">
    <property type="nucleotide sequence ID" value="NZ_JACFXV010000067.1"/>
</dbReference>
<dbReference type="PROSITE" id="PS51257">
    <property type="entry name" value="PROKAR_LIPOPROTEIN"/>
    <property type="match status" value="1"/>
</dbReference>
<feature type="region of interest" description="Disordered" evidence="1">
    <location>
        <begin position="37"/>
        <end position="107"/>
    </location>
</feature>
<keyword evidence="4" id="KW-1185">Reference proteome</keyword>